<evidence type="ECO:0000256" key="1">
    <source>
        <dbReference type="SAM" id="MobiDB-lite"/>
    </source>
</evidence>
<accession>A0A9W9MF45</accession>
<dbReference type="EMBL" id="JAPQKP010000003">
    <property type="protein sequence ID" value="KAJ5199554.1"/>
    <property type="molecule type" value="Genomic_DNA"/>
</dbReference>
<reference evidence="2" key="1">
    <citation type="submission" date="2022-11" db="EMBL/GenBank/DDBJ databases">
        <authorList>
            <person name="Petersen C."/>
        </authorList>
    </citation>
    <scope>NUCLEOTIDE SEQUENCE</scope>
    <source>
        <strain evidence="2">IBT 16849</strain>
    </source>
</reference>
<feature type="compositionally biased region" description="Basic residues" evidence="1">
    <location>
        <begin position="37"/>
        <end position="50"/>
    </location>
</feature>
<feature type="region of interest" description="Disordered" evidence="1">
    <location>
        <begin position="37"/>
        <end position="60"/>
    </location>
</feature>
<proteinExistence type="predicted"/>
<organism evidence="2 3">
    <name type="scientific">Penicillium cf. griseofulvum</name>
    <dbReference type="NCBI Taxonomy" id="2972120"/>
    <lineage>
        <taxon>Eukaryota</taxon>
        <taxon>Fungi</taxon>
        <taxon>Dikarya</taxon>
        <taxon>Ascomycota</taxon>
        <taxon>Pezizomycotina</taxon>
        <taxon>Eurotiomycetes</taxon>
        <taxon>Eurotiomycetidae</taxon>
        <taxon>Eurotiales</taxon>
        <taxon>Aspergillaceae</taxon>
        <taxon>Penicillium</taxon>
    </lineage>
</organism>
<protein>
    <submittedName>
        <fullName evidence="2">Uncharacterized protein</fullName>
    </submittedName>
</protein>
<name>A0A9W9MF45_9EURO</name>
<comment type="caution">
    <text evidence="2">The sequence shown here is derived from an EMBL/GenBank/DDBJ whole genome shotgun (WGS) entry which is preliminary data.</text>
</comment>
<evidence type="ECO:0000313" key="3">
    <source>
        <dbReference type="Proteomes" id="UP001150879"/>
    </source>
</evidence>
<dbReference type="Proteomes" id="UP001150879">
    <property type="component" value="Unassembled WGS sequence"/>
</dbReference>
<sequence>MAEYVPLIVCKSSWEPRLLTKINTVNNAEISLKCRARTSPKHRPVARKKPSSVYTEKVND</sequence>
<reference evidence="2" key="2">
    <citation type="journal article" date="2023" name="IMA Fungus">
        <title>Comparative genomic study of the Penicillium genus elucidates a diverse pangenome and 15 lateral gene transfer events.</title>
        <authorList>
            <person name="Petersen C."/>
            <person name="Sorensen T."/>
            <person name="Nielsen M.R."/>
            <person name="Sondergaard T.E."/>
            <person name="Sorensen J.L."/>
            <person name="Fitzpatrick D.A."/>
            <person name="Frisvad J.C."/>
            <person name="Nielsen K.L."/>
        </authorList>
    </citation>
    <scope>NUCLEOTIDE SEQUENCE</scope>
    <source>
        <strain evidence="2">IBT 16849</strain>
    </source>
</reference>
<evidence type="ECO:0000313" key="2">
    <source>
        <dbReference type="EMBL" id="KAJ5199554.1"/>
    </source>
</evidence>
<gene>
    <name evidence="2" type="ORF">N7472_004758</name>
</gene>
<keyword evidence="3" id="KW-1185">Reference proteome</keyword>
<dbReference type="AlphaFoldDB" id="A0A9W9MF45"/>